<reference evidence="3 4" key="1">
    <citation type="submission" date="2024-03" db="EMBL/GenBank/DDBJ databases">
        <title>The Acrasis kona genome and developmental transcriptomes reveal deep origins of eukaryotic multicellular pathways.</title>
        <authorList>
            <person name="Sheikh S."/>
            <person name="Fu C.-J."/>
            <person name="Brown M.W."/>
            <person name="Baldauf S.L."/>
        </authorList>
    </citation>
    <scope>NUCLEOTIDE SEQUENCE [LARGE SCALE GENOMIC DNA]</scope>
    <source>
        <strain evidence="3 4">ATCC MYA-3509</strain>
    </source>
</reference>
<accession>A0AAW2ZJX1</accession>
<dbReference type="InterPro" id="IPR027443">
    <property type="entry name" value="IPNS-like_sf"/>
</dbReference>
<dbReference type="Pfam" id="PF03171">
    <property type="entry name" value="2OG-FeII_Oxy"/>
    <property type="match status" value="1"/>
</dbReference>
<organism evidence="3 4">
    <name type="scientific">Acrasis kona</name>
    <dbReference type="NCBI Taxonomy" id="1008807"/>
    <lineage>
        <taxon>Eukaryota</taxon>
        <taxon>Discoba</taxon>
        <taxon>Heterolobosea</taxon>
        <taxon>Tetramitia</taxon>
        <taxon>Eutetramitia</taxon>
        <taxon>Acrasidae</taxon>
        <taxon>Acrasis</taxon>
    </lineage>
</organism>
<dbReference type="InterPro" id="IPR005123">
    <property type="entry name" value="Oxoglu/Fe-dep_dioxygenase_dom"/>
</dbReference>
<dbReference type="Pfam" id="PF14226">
    <property type="entry name" value="DIOX_N"/>
    <property type="match status" value="1"/>
</dbReference>
<dbReference type="InterPro" id="IPR044861">
    <property type="entry name" value="IPNS-like_FE2OG_OXY"/>
</dbReference>
<dbReference type="GO" id="GO:0046872">
    <property type="term" value="F:metal ion binding"/>
    <property type="evidence" value="ECO:0007669"/>
    <property type="project" value="UniProtKB-KW"/>
</dbReference>
<gene>
    <name evidence="3" type="ORF">AKO1_011402</name>
</gene>
<protein>
    <submittedName>
        <fullName evidence="3">Iron/ascorbate oxidoreductase</fullName>
    </submittedName>
</protein>
<dbReference type="AlphaFoldDB" id="A0AAW2ZJX1"/>
<feature type="domain" description="Fe2OG dioxygenase" evidence="2">
    <location>
        <begin position="180"/>
        <end position="290"/>
    </location>
</feature>
<dbReference type="Proteomes" id="UP001431209">
    <property type="component" value="Unassembled WGS sequence"/>
</dbReference>
<dbReference type="InterPro" id="IPR050231">
    <property type="entry name" value="Iron_ascorbate_oxido_reductase"/>
</dbReference>
<proteinExistence type="inferred from homology"/>
<evidence type="ECO:0000259" key="2">
    <source>
        <dbReference type="PROSITE" id="PS51471"/>
    </source>
</evidence>
<name>A0AAW2ZJX1_9EUKA</name>
<keyword evidence="1" id="KW-0479">Metal-binding</keyword>
<keyword evidence="1" id="KW-0560">Oxidoreductase</keyword>
<dbReference type="PROSITE" id="PS51471">
    <property type="entry name" value="FE2OG_OXY"/>
    <property type="match status" value="1"/>
</dbReference>
<dbReference type="InterPro" id="IPR026992">
    <property type="entry name" value="DIOX_N"/>
</dbReference>
<dbReference type="PANTHER" id="PTHR47990">
    <property type="entry name" value="2-OXOGLUTARATE (2OG) AND FE(II)-DEPENDENT OXYGENASE SUPERFAMILY PROTEIN-RELATED"/>
    <property type="match status" value="1"/>
</dbReference>
<keyword evidence="1" id="KW-0408">Iron</keyword>
<keyword evidence="4" id="KW-1185">Reference proteome</keyword>
<sequence>MSKQFSATVDITALLDPNSTVAQQNHVGEQIGEYCKEFGFFYVESDLIPWSKVVDKAFESATIFFEQSTQEQKDTLSMRLHGQHRGYFNIGDENVDDTSEVSVIDIKEGFDIGLDPSKYTTKNEFSEAKNNWPEWLSSEIWRTNMEAYFDLIISVGRAILKGFSISLGFASDYLDSLFTEPLALLRILKYSPLSNYPKDGVDKIHLGAGEHTDYGCITILLQDLSSSGLQIKHKDEWINVPPMKNKLVVNVGDAMEMWTNGLYKATTHRVVLTQSNSSNPRYSIPVFFEPNYEVPMKSMIGGESKYNSQLTNMCFGEYLAARLTSTFTYRK</sequence>
<dbReference type="GO" id="GO:0016491">
    <property type="term" value="F:oxidoreductase activity"/>
    <property type="evidence" value="ECO:0007669"/>
    <property type="project" value="UniProtKB-KW"/>
</dbReference>
<evidence type="ECO:0000313" key="4">
    <source>
        <dbReference type="Proteomes" id="UP001431209"/>
    </source>
</evidence>
<dbReference type="Gene3D" id="2.60.120.330">
    <property type="entry name" value="B-lactam Antibiotic, Isopenicillin N Synthase, Chain"/>
    <property type="match status" value="1"/>
</dbReference>
<dbReference type="EMBL" id="JAOPGA020001589">
    <property type="protein sequence ID" value="KAL0489688.1"/>
    <property type="molecule type" value="Genomic_DNA"/>
</dbReference>
<evidence type="ECO:0000313" key="3">
    <source>
        <dbReference type="EMBL" id="KAL0489688.1"/>
    </source>
</evidence>
<dbReference type="PRINTS" id="PR00682">
    <property type="entry name" value="IPNSYNTHASE"/>
</dbReference>
<dbReference type="SUPFAM" id="SSF51197">
    <property type="entry name" value="Clavaminate synthase-like"/>
    <property type="match status" value="1"/>
</dbReference>
<evidence type="ECO:0000256" key="1">
    <source>
        <dbReference type="RuleBase" id="RU003682"/>
    </source>
</evidence>
<comment type="similarity">
    <text evidence="1">Belongs to the iron/ascorbate-dependent oxidoreductase family.</text>
</comment>
<comment type="caution">
    <text evidence="3">The sequence shown here is derived from an EMBL/GenBank/DDBJ whole genome shotgun (WGS) entry which is preliminary data.</text>
</comment>